<keyword evidence="6 7" id="KW-0472">Membrane</keyword>
<feature type="transmembrane region" description="Helical" evidence="7">
    <location>
        <begin position="156"/>
        <end position="174"/>
    </location>
</feature>
<evidence type="ECO:0000256" key="7">
    <source>
        <dbReference type="RuleBase" id="RU367016"/>
    </source>
</evidence>
<evidence type="ECO:0000256" key="4">
    <source>
        <dbReference type="ARBA" id="ARBA00022692"/>
    </source>
</evidence>
<evidence type="ECO:0000256" key="2">
    <source>
        <dbReference type="ARBA" id="ARBA00010792"/>
    </source>
</evidence>
<gene>
    <name evidence="9" type="ORF">GCM10009613_44520</name>
</gene>
<protein>
    <recommendedName>
        <fullName evidence="8">VTT domain-containing protein</fullName>
    </recommendedName>
</protein>
<dbReference type="PANTHER" id="PTHR30353">
    <property type="entry name" value="INNER MEMBRANE PROTEIN DEDA-RELATED"/>
    <property type="match status" value="1"/>
</dbReference>
<keyword evidence="10" id="KW-1185">Reference proteome</keyword>
<dbReference type="PANTHER" id="PTHR30353:SF0">
    <property type="entry name" value="TRANSMEMBRANE PROTEIN"/>
    <property type="match status" value="1"/>
</dbReference>
<keyword evidence="4 7" id="KW-0812">Transmembrane</keyword>
<evidence type="ECO:0000256" key="3">
    <source>
        <dbReference type="ARBA" id="ARBA00022475"/>
    </source>
</evidence>
<evidence type="ECO:0000259" key="8">
    <source>
        <dbReference type="Pfam" id="PF09335"/>
    </source>
</evidence>
<organism evidence="9 10">
    <name type="scientific">Pseudonocardia kongjuensis</name>
    <dbReference type="NCBI Taxonomy" id="102227"/>
    <lineage>
        <taxon>Bacteria</taxon>
        <taxon>Bacillati</taxon>
        <taxon>Actinomycetota</taxon>
        <taxon>Actinomycetes</taxon>
        <taxon>Pseudonocardiales</taxon>
        <taxon>Pseudonocardiaceae</taxon>
        <taxon>Pseudonocardia</taxon>
    </lineage>
</organism>
<evidence type="ECO:0000313" key="10">
    <source>
        <dbReference type="Proteomes" id="UP001501414"/>
    </source>
</evidence>
<evidence type="ECO:0000256" key="5">
    <source>
        <dbReference type="ARBA" id="ARBA00022989"/>
    </source>
</evidence>
<dbReference type="InterPro" id="IPR032816">
    <property type="entry name" value="VTT_dom"/>
</dbReference>
<comment type="subcellular location">
    <subcellularLocation>
        <location evidence="1 7">Cell membrane</location>
        <topology evidence="1 7">Multi-pass membrane protein</topology>
    </subcellularLocation>
</comment>
<name>A0ABN1Y1B5_9PSEU</name>
<feature type="domain" description="VTT" evidence="8">
    <location>
        <begin position="67"/>
        <end position="175"/>
    </location>
</feature>
<reference evidence="9 10" key="1">
    <citation type="journal article" date="2019" name="Int. J. Syst. Evol. Microbiol.">
        <title>The Global Catalogue of Microorganisms (GCM) 10K type strain sequencing project: providing services to taxonomists for standard genome sequencing and annotation.</title>
        <authorList>
            <consortium name="The Broad Institute Genomics Platform"/>
            <consortium name="The Broad Institute Genome Sequencing Center for Infectious Disease"/>
            <person name="Wu L."/>
            <person name="Ma J."/>
        </authorList>
    </citation>
    <scope>NUCLEOTIDE SEQUENCE [LARGE SCALE GENOMIC DNA]</scope>
    <source>
        <strain evidence="9 10">JCM 11896</strain>
    </source>
</reference>
<keyword evidence="5 7" id="KW-1133">Transmembrane helix</keyword>
<dbReference type="InterPro" id="IPR032818">
    <property type="entry name" value="DedA-like"/>
</dbReference>
<feature type="transmembrane region" description="Helical" evidence="7">
    <location>
        <begin position="186"/>
        <end position="209"/>
    </location>
</feature>
<evidence type="ECO:0000256" key="1">
    <source>
        <dbReference type="ARBA" id="ARBA00004651"/>
    </source>
</evidence>
<dbReference type="Pfam" id="PF09335">
    <property type="entry name" value="VTT_dom"/>
    <property type="match status" value="1"/>
</dbReference>
<keyword evidence="3 7" id="KW-1003">Cell membrane</keyword>
<comment type="similarity">
    <text evidence="2 7">Belongs to the DedA family.</text>
</comment>
<feature type="transmembrane region" description="Helical" evidence="7">
    <location>
        <begin position="69"/>
        <end position="89"/>
    </location>
</feature>
<evidence type="ECO:0000313" key="9">
    <source>
        <dbReference type="EMBL" id="GAA1395197.1"/>
    </source>
</evidence>
<dbReference type="EMBL" id="BAAAJK010000028">
    <property type="protein sequence ID" value="GAA1395197.1"/>
    <property type="molecule type" value="Genomic_DNA"/>
</dbReference>
<comment type="caution">
    <text evidence="9">The sequence shown here is derived from an EMBL/GenBank/DDBJ whole genome shotgun (WGS) entry which is preliminary data.</text>
</comment>
<accession>A0ABN1Y1B5</accession>
<feature type="transmembrane region" description="Helical" evidence="7">
    <location>
        <begin position="29"/>
        <end position="57"/>
    </location>
</feature>
<sequence length="229" mass="23027">MLLAALATAPLPAEEWIEAELTPDAGRIAYLVVGGGVLFGSILPVVPTGAIVGAAAATAMTTDALSLPLVLGLAFVAALAGDVVTFAVARRGSVPVLDAVAGGRFGGERTGARVARMRDAFAERGWLLVLVGRVAPAGRVPTLIAAAASGMAWAKLLPAVAGGALLWTLLYGVLGVLTGNLTDSPLVAAGLAVGLVAVVGAVSAVVGRLRARRRDRRARESGDRADAPR</sequence>
<dbReference type="Proteomes" id="UP001501414">
    <property type="component" value="Unassembled WGS sequence"/>
</dbReference>
<evidence type="ECO:0000256" key="6">
    <source>
        <dbReference type="ARBA" id="ARBA00023136"/>
    </source>
</evidence>
<proteinExistence type="inferred from homology"/>